<dbReference type="OrthoDB" id="4356994at2759"/>
<dbReference type="GO" id="GO:0003677">
    <property type="term" value="F:DNA binding"/>
    <property type="evidence" value="ECO:0007669"/>
    <property type="project" value="UniProtKB-KW"/>
</dbReference>
<keyword evidence="2" id="KW-0479">Metal-binding</keyword>
<proteinExistence type="predicted"/>
<dbReference type="GO" id="GO:0008270">
    <property type="term" value="F:zinc ion binding"/>
    <property type="evidence" value="ECO:0007669"/>
    <property type="project" value="InterPro"/>
</dbReference>
<evidence type="ECO:0000256" key="5">
    <source>
        <dbReference type="ARBA" id="ARBA00023163"/>
    </source>
</evidence>
<keyword evidence="5" id="KW-0804">Transcription</keyword>
<comment type="subcellular location">
    <subcellularLocation>
        <location evidence="1">Nucleus</location>
    </subcellularLocation>
</comment>
<evidence type="ECO:0000256" key="7">
    <source>
        <dbReference type="SAM" id="MobiDB-lite"/>
    </source>
</evidence>
<evidence type="ECO:0000256" key="6">
    <source>
        <dbReference type="ARBA" id="ARBA00023242"/>
    </source>
</evidence>
<gene>
    <name evidence="9" type="ORF">PITC_022990</name>
</gene>
<reference evidence="9 10" key="1">
    <citation type="journal article" date="2015" name="Mol. Plant Microbe Interact.">
        <title>Genome, transcriptome, and functional analyses of Penicillium expansum provide new insights into secondary metabolism and pathogenicity.</title>
        <authorList>
            <person name="Ballester A.R."/>
            <person name="Marcet-Houben M."/>
            <person name="Levin E."/>
            <person name="Sela N."/>
            <person name="Selma-Lazaro C."/>
            <person name="Carmona L."/>
            <person name="Wisniewski M."/>
            <person name="Droby S."/>
            <person name="Gonzalez-Candelas L."/>
            <person name="Gabaldon T."/>
        </authorList>
    </citation>
    <scope>NUCLEOTIDE SEQUENCE [LARGE SCALE GENOMIC DNA]</scope>
    <source>
        <strain evidence="9 10">PHI-1</strain>
    </source>
</reference>
<dbReference type="CDD" id="cd00067">
    <property type="entry name" value="GAL4"/>
    <property type="match status" value="1"/>
</dbReference>
<dbReference type="GO" id="GO:0000981">
    <property type="term" value="F:DNA-binding transcription factor activity, RNA polymerase II-specific"/>
    <property type="evidence" value="ECO:0007669"/>
    <property type="project" value="InterPro"/>
</dbReference>
<dbReference type="AlphaFoldDB" id="A0A0A2K9D6"/>
<sequence>MNMASLGPSGKPESQTQVTSSQLKRTTCNLCRERKVRCDREKPQCHRCRKSGQTCVYPSDKTDNDEIKSALNLLHSRLLQAETRLQEQDLKFTTQSMKPNSALSPSYMSQNSQFAYDLLSQGDDMDYSNMVFPELEPSNCHQPPAMIDVVNSSGTNGTPSDLDLNMAIPDDNPPGPTFNPLFEQPTPFSGLEQQYQPYFDIVQKHMMLIDQQEFLQSVVPMETHQCMALKYAAALSGSTACGGSALAMESYIAARFHLERAENLADNSSFLNLETVQALLLVARFEFTRISGPKGLLTIARAMQLLSLLGYDVLDRTSAEGERDSFQMLPKTHSPGCIQMIRRTFWIAFAMHCNAAASFSCCIPVKDSEIGTAMPVPNPTIDFDPSKHVYLSEGITNTMAKGLSVFSLFIFAMKLVVDGDRHRQSTKKYVRDNASDYNFCLVHEKIGRDITIMSNSLPEQEFLDGSDDELRMLTCIIVLGARIDWLKTAIVASRKAAFLGPIAKEYRTSCVAVTNAMCDLLLQANVTDANQIPACKEMSLFIMRPLALAAEIQLDVLQNPQDMSYNAFSSTREIRQNLELLCNIMVVLASKWIDVMACARAYKEIDTLETLLSENHSFGGGAFLRFNNDKKTSAVFRIAPPSDRSQSMLKGHFLQSDNSATTWVPAGQDLVMNSPIGVDTNKELLLTFQQTDDPRPSWSFLITTQLPSSRTGRIRAPFKTSTGRVYLQRRGDSKAARLFQRFETLAGIGRCDETVNHPDTETLEGKHIYRAFNHIVH</sequence>
<keyword evidence="10" id="KW-1185">Reference proteome</keyword>
<name>A0A0A2K9D6_PENIT</name>
<dbReference type="CDD" id="cd12148">
    <property type="entry name" value="fungal_TF_MHR"/>
    <property type="match status" value="1"/>
</dbReference>
<dbReference type="Proteomes" id="UP000030104">
    <property type="component" value="Unassembled WGS sequence"/>
</dbReference>
<evidence type="ECO:0000259" key="8">
    <source>
        <dbReference type="PROSITE" id="PS50048"/>
    </source>
</evidence>
<dbReference type="STRING" id="40296.A0A0A2K9D6"/>
<dbReference type="PROSITE" id="PS00463">
    <property type="entry name" value="ZN2_CY6_FUNGAL_1"/>
    <property type="match status" value="1"/>
</dbReference>
<evidence type="ECO:0000313" key="10">
    <source>
        <dbReference type="Proteomes" id="UP000030104"/>
    </source>
</evidence>
<keyword evidence="4" id="KW-0238">DNA-binding</keyword>
<organism evidence="9 10">
    <name type="scientific">Penicillium italicum</name>
    <name type="common">Blue mold</name>
    <dbReference type="NCBI Taxonomy" id="40296"/>
    <lineage>
        <taxon>Eukaryota</taxon>
        <taxon>Fungi</taxon>
        <taxon>Dikarya</taxon>
        <taxon>Ascomycota</taxon>
        <taxon>Pezizomycotina</taxon>
        <taxon>Eurotiomycetes</taxon>
        <taxon>Eurotiomycetidae</taxon>
        <taxon>Eurotiales</taxon>
        <taxon>Aspergillaceae</taxon>
        <taxon>Penicillium</taxon>
    </lineage>
</organism>
<feature type="region of interest" description="Disordered" evidence="7">
    <location>
        <begin position="1"/>
        <end position="21"/>
    </location>
</feature>
<dbReference type="PhylomeDB" id="A0A0A2K9D6"/>
<keyword evidence="6" id="KW-0539">Nucleus</keyword>
<protein>
    <submittedName>
        <fullName evidence="9">Transcription factor, fungi</fullName>
    </submittedName>
</protein>
<dbReference type="InterPro" id="IPR050815">
    <property type="entry name" value="TF_fung"/>
</dbReference>
<dbReference type="InterPro" id="IPR001138">
    <property type="entry name" value="Zn2Cys6_DnaBD"/>
</dbReference>
<dbReference type="SUPFAM" id="SSF57701">
    <property type="entry name" value="Zn2/Cys6 DNA-binding domain"/>
    <property type="match status" value="1"/>
</dbReference>
<dbReference type="HOGENOM" id="CLU_020226_0_0_1"/>
<dbReference type="GO" id="GO:0005634">
    <property type="term" value="C:nucleus"/>
    <property type="evidence" value="ECO:0007669"/>
    <property type="project" value="UniProtKB-SubCell"/>
</dbReference>
<evidence type="ECO:0000256" key="1">
    <source>
        <dbReference type="ARBA" id="ARBA00004123"/>
    </source>
</evidence>
<evidence type="ECO:0000256" key="4">
    <source>
        <dbReference type="ARBA" id="ARBA00023125"/>
    </source>
</evidence>
<dbReference type="PANTHER" id="PTHR47338:SF5">
    <property type="entry name" value="ZN(II)2CYS6 TRANSCRIPTION FACTOR (EUROFUNG)"/>
    <property type="match status" value="1"/>
</dbReference>
<dbReference type="Gene3D" id="4.10.240.10">
    <property type="entry name" value="Zn(2)-C6 fungal-type DNA-binding domain"/>
    <property type="match status" value="1"/>
</dbReference>
<dbReference type="EMBL" id="JQGA01001582">
    <property type="protein sequence ID" value="KGO64452.1"/>
    <property type="molecule type" value="Genomic_DNA"/>
</dbReference>
<feature type="compositionally biased region" description="Polar residues" evidence="7">
    <location>
        <begin position="12"/>
        <end position="21"/>
    </location>
</feature>
<evidence type="ECO:0000256" key="2">
    <source>
        <dbReference type="ARBA" id="ARBA00022723"/>
    </source>
</evidence>
<accession>A0A0A2K9D6</accession>
<dbReference type="PANTHER" id="PTHR47338">
    <property type="entry name" value="ZN(II)2CYS6 TRANSCRIPTION FACTOR (EUROFUNG)-RELATED"/>
    <property type="match status" value="1"/>
</dbReference>
<comment type="caution">
    <text evidence="9">The sequence shown here is derived from an EMBL/GenBank/DDBJ whole genome shotgun (WGS) entry which is preliminary data.</text>
</comment>
<dbReference type="PROSITE" id="PS50048">
    <property type="entry name" value="ZN2_CY6_FUNGAL_2"/>
    <property type="match status" value="1"/>
</dbReference>
<dbReference type="Pfam" id="PF00172">
    <property type="entry name" value="Zn_clus"/>
    <property type="match status" value="1"/>
</dbReference>
<feature type="domain" description="Zn(2)-C6 fungal-type" evidence="8">
    <location>
        <begin position="27"/>
        <end position="57"/>
    </location>
</feature>
<dbReference type="GO" id="GO:0006351">
    <property type="term" value="P:DNA-templated transcription"/>
    <property type="evidence" value="ECO:0007669"/>
    <property type="project" value="InterPro"/>
</dbReference>
<dbReference type="SMART" id="SM00066">
    <property type="entry name" value="GAL4"/>
    <property type="match status" value="1"/>
</dbReference>
<keyword evidence="3" id="KW-0805">Transcription regulation</keyword>
<dbReference type="InterPro" id="IPR036864">
    <property type="entry name" value="Zn2-C6_fun-type_DNA-bd_sf"/>
</dbReference>
<evidence type="ECO:0000256" key="3">
    <source>
        <dbReference type="ARBA" id="ARBA00023015"/>
    </source>
</evidence>
<evidence type="ECO:0000313" key="9">
    <source>
        <dbReference type="EMBL" id="KGO64452.1"/>
    </source>
</evidence>